<keyword evidence="5 8" id="KW-1133">Transmembrane helix</keyword>
<dbReference type="Proteomes" id="UP001594351">
    <property type="component" value="Unassembled WGS sequence"/>
</dbReference>
<evidence type="ECO:0000256" key="4">
    <source>
        <dbReference type="ARBA" id="ARBA00022692"/>
    </source>
</evidence>
<evidence type="ECO:0000313" key="9">
    <source>
        <dbReference type="EMBL" id="MFC1849907.1"/>
    </source>
</evidence>
<evidence type="ECO:0000313" key="10">
    <source>
        <dbReference type="Proteomes" id="UP001594351"/>
    </source>
</evidence>
<feature type="transmembrane region" description="Helical" evidence="8">
    <location>
        <begin position="20"/>
        <end position="39"/>
    </location>
</feature>
<accession>A0ABV6YUM3</accession>
<evidence type="ECO:0000256" key="6">
    <source>
        <dbReference type="ARBA" id="ARBA00023136"/>
    </source>
</evidence>
<evidence type="ECO:0000256" key="1">
    <source>
        <dbReference type="ARBA" id="ARBA00004162"/>
    </source>
</evidence>
<evidence type="ECO:0000256" key="5">
    <source>
        <dbReference type="ARBA" id="ARBA00022989"/>
    </source>
</evidence>
<name>A0ABV6YUM3_UNCC1</name>
<dbReference type="EMBL" id="JBHPBY010000065">
    <property type="protein sequence ID" value="MFC1849907.1"/>
    <property type="molecule type" value="Genomic_DNA"/>
</dbReference>
<comment type="subcellular location">
    <subcellularLocation>
        <location evidence="1">Cell membrane</location>
        <topology evidence="1">Single-pass membrane protein</topology>
    </subcellularLocation>
    <subcellularLocation>
        <location evidence="7">Cell membrane</location>
        <topology evidence="7">Single-pass type II membrane protein</topology>
    </subcellularLocation>
</comment>
<dbReference type="Pfam" id="PF02472">
    <property type="entry name" value="ExbD"/>
    <property type="match status" value="1"/>
</dbReference>
<dbReference type="PANTHER" id="PTHR30558">
    <property type="entry name" value="EXBD MEMBRANE COMPONENT OF PMF-DRIVEN MACROMOLECULE IMPORT SYSTEM"/>
    <property type="match status" value="1"/>
</dbReference>
<keyword evidence="6 8" id="KW-0472">Membrane</keyword>
<evidence type="ECO:0000256" key="8">
    <source>
        <dbReference type="SAM" id="Phobius"/>
    </source>
</evidence>
<sequence length="142" mass="15620">MSMKVGGASDSMSDINVTPFIDVCLVLLIIFMIVTPIVLKGFDINVPPKASEEDMKKYSRSLSQQLIITVTSDGRIKLNQEEIAKGLLLSRVIDVFEQRGGKKIIFFNAEDDTIYGLAVEVMDILKQAGAETIGIVPETIQE</sequence>
<protein>
    <submittedName>
        <fullName evidence="9">ExbD/TolR family protein</fullName>
    </submittedName>
</protein>
<dbReference type="InterPro" id="IPR003400">
    <property type="entry name" value="ExbD"/>
</dbReference>
<evidence type="ECO:0000256" key="7">
    <source>
        <dbReference type="RuleBase" id="RU003879"/>
    </source>
</evidence>
<keyword evidence="7" id="KW-0813">Transport</keyword>
<organism evidence="9 10">
    <name type="scientific">candidate division CSSED10-310 bacterium</name>
    <dbReference type="NCBI Taxonomy" id="2855610"/>
    <lineage>
        <taxon>Bacteria</taxon>
        <taxon>Bacteria division CSSED10-310</taxon>
    </lineage>
</organism>
<keyword evidence="7" id="KW-0653">Protein transport</keyword>
<reference evidence="9 10" key="1">
    <citation type="submission" date="2024-09" db="EMBL/GenBank/DDBJ databases">
        <title>Laminarin stimulates single cell rates of sulfate reduction while oxygen inhibits transcriptomic activity in coastal marine sediment.</title>
        <authorList>
            <person name="Lindsay M."/>
            <person name="Orcutt B."/>
            <person name="Emerson D."/>
            <person name="Stepanauskas R."/>
            <person name="D'Angelo T."/>
        </authorList>
    </citation>
    <scope>NUCLEOTIDE SEQUENCE [LARGE SCALE GENOMIC DNA]</scope>
    <source>
        <strain evidence="9">SAG AM-311-K15</strain>
    </source>
</reference>
<proteinExistence type="inferred from homology"/>
<evidence type="ECO:0000256" key="3">
    <source>
        <dbReference type="ARBA" id="ARBA00022475"/>
    </source>
</evidence>
<evidence type="ECO:0000256" key="2">
    <source>
        <dbReference type="ARBA" id="ARBA00005811"/>
    </source>
</evidence>
<keyword evidence="4 7" id="KW-0812">Transmembrane</keyword>
<keyword evidence="10" id="KW-1185">Reference proteome</keyword>
<dbReference type="PANTHER" id="PTHR30558:SF7">
    <property type="entry name" value="TOL-PAL SYSTEM PROTEIN TOLR"/>
    <property type="match status" value="1"/>
</dbReference>
<gene>
    <name evidence="9" type="ORF">ACFL27_06830</name>
</gene>
<keyword evidence="3" id="KW-1003">Cell membrane</keyword>
<dbReference type="Gene3D" id="3.30.420.270">
    <property type="match status" value="1"/>
</dbReference>
<comment type="similarity">
    <text evidence="2 7">Belongs to the ExbD/TolR family.</text>
</comment>
<comment type="caution">
    <text evidence="9">The sequence shown here is derived from an EMBL/GenBank/DDBJ whole genome shotgun (WGS) entry which is preliminary data.</text>
</comment>